<evidence type="ECO:0000313" key="8">
    <source>
        <dbReference type="Proteomes" id="UP000236754"/>
    </source>
</evidence>
<name>A0A1H5VJ45_9ACTN</name>
<protein>
    <recommendedName>
        <fullName evidence="6">Radical SAM core domain-containing protein</fullName>
    </recommendedName>
</protein>
<dbReference type="InterPro" id="IPR023867">
    <property type="entry name" value="Sulphatase_maturase_rSAM"/>
</dbReference>
<evidence type="ECO:0000256" key="3">
    <source>
        <dbReference type="ARBA" id="ARBA00023004"/>
    </source>
</evidence>
<dbReference type="Proteomes" id="UP000236754">
    <property type="component" value="Unassembled WGS sequence"/>
</dbReference>
<keyword evidence="4" id="KW-0411">Iron-sulfur</keyword>
<keyword evidence="1" id="KW-0949">S-adenosyl-L-methionine</keyword>
<dbReference type="InterPro" id="IPR026335">
    <property type="entry name" value="rSAM_SPASM_FxsB"/>
</dbReference>
<evidence type="ECO:0000313" key="7">
    <source>
        <dbReference type="EMBL" id="SEF86851.1"/>
    </source>
</evidence>
<keyword evidence="2" id="KW-0479">Metal-binding</keyword>
<gene>
    <name evidence="7" type="ORF">SAMN05216223_102308</name>
</gene>
<dbReference type="SUPFAM" id="SSF102114">
    <property type="entry name" value="Radical SAM enzymes"/>
    <property type="match status" value="1"/>
</dbReference>
<keyword evidence="8" id="KW-1185">Reference proteome</keyword>
<dbReference type="InterPro" id="IPR007197">
    <property type="entry name" value="rSAM"/>
</dbReference>
<dbReference type="InterPro" id="IPR058240">
    <property type="entry name" value="rSAM_sf"/>
</dbReference>
<keyword evidence="3" id="KW-0408">Iron</keyword>
<dbReference type="Gene3D" id="3.20.20.70">
    <property type="entry name" value="Aldolase class I"/>
    <property type="match status" value="1"/>
</dbReference>
<dbReference type="GO" id="GO:0046872">
    <property type="term" value="F:metal ion binding"/>
    <property type="evidence" value="ECO:0007669"/>
    <property type="project" value="UniProtKB-KW"/>
</dbReference>
<evidence type="ECO:0000259" key="6">
    <source>
        <dbReference type="Pfam" id="PF04055"/>
    </source>
</evidence>
<dbReference type="SFLD" id="SFLDS00029">
    <property type="entry name" value="Radical_SAM"/>
    <property type="match status" value="1"/>
</dbReference>
<dbReference type="EMBL" id="FNVU01000002">
    <property type="protein sequence ID" value="SEF86851.1"/>
    <property type="molecule type" value="Genomic_DNA"/>
</dbReference>
<dbReference type="InterPro" id="IPR013785">
    <property type="entry name" value="Aldolase_TIM"/>
</dbReference>
<evidence type="ECO:0000256" key="4">
    <source>
        <dbReference type="ARBA" id="ARBA00023014"/>
    </source>
</evidence>
<dbReference type="NCBIfam" id="TIGR04269">
    <property type="entry name" value="SAM_SPASM_FxsB"/>
    <property type="match status" value="1"/>
</dbReference>
<evidence type="ECO:0000256" key="5">
    <source>
        <dbReference type="SAM" id="MobiDB-lite"/>
    </source>
</evidence>
<dbReference type="AlphaFoldDB" id="A0A1H5VJ45"/>
<dbReference type="GO" id="GO:0051536">
    <property type="term" value="F:iron-sulfur cluster binding"/>
    <property type="evidence" value="ECO:0007669"/>
    <property type="project" value="UniProtKB-KW"/>
</dbReference>
<organism evidence="7 8">
    <name type="scientific">Actinacidiphila yanglinensis</name>
    <dbReference type="NCBI Taxonomy" id="310779"/>
    <lineage>
        <taxon>Bacteria</taxon>
        <taxon>Bacillati</taxon>
        <taxon>Actinomycetota</taxon>
        <taxon>Actinomycetes</taxon>
        <taxon>Kitasatosporales</taxon>
        <taxon>Streptomycetaceae</taxon>
        <taxon>Actinacidiphila</taxon>
    </lineage>
</organism>
<accession>A0A1H5VJ45</accession>
<dbReference type="PANTHER" id="PTHR43273:SF8">
    <property type="entry name" value="RADICAL SAM DOMAIN PROTEIN"/>
    <property type="match status" value="1"/>
</dbReference>
<reference evidence="7 8" key="1">
    <citation type="submission" date="2016-10" db="EMBL/GenBank/DDBJ databases">
        <authorList>
            <person name="de Groot N.N."/>
        </authorList>
    </citation>
    <scope>NUCLEOTIDE SEQUENCE [LARGE SCALE GENOMIC DNA]</scope>
    <source>
        <strain evidence="7 8">CGMCC 4.2023</strain>
    </source>
</reference>
<dbReference type="GO" id="GO:0016491">
    <property type="term" value="F:oxidoreductase activity"/>
    <property type="evidence" value="ECO:0007669"/>
    <property type="project" value="InterPro"/>
</dbReference>
<dbReference type="PANTHER" id="PTHR43273">
    <property type="entry name" value="ANAEROBIC SULFATASE-MATURATING ENZYME HOMOLOG ASLB-RELATED"/>
    <property type="match status" value="1"/>
</dbReference>
<evidence type="ECO:0000256" key="1">
    <source>
        <dbReference type="ARBA" id="ARBA00022691"/>
    </source>
</evidence>
<dbReference type="SFLD" id="SFLDG01072">
    <property type="entry name" value="dehydrogenase_like"/>
    <property type="match status" value="1"/>
</dbReference>
<proteinExistence type="predicted"/>
<evidence type="ECO:0000256" key="2">
    <source>
        <dbReference type="ARBA" id="ARBA00022723"/>
    </source>
</evidence>
<sequence>MRHTAGAPRPPGPAAAAPAAGAPRAVRTSAPGPVPLPVPAVAHAVVHTAAGVHGAAGVPGYAPALASRAGPDAEPPAPIRQFILKTHSRCNLACTYCYLYAGPDHSWRDRPRAPAGEVTARTAARIAEHAAAHRLTDVSVVFHGGEPLLAGAGRLAADLEVIRAALPAGCTVHASVQTNATLLTPGRVRTLADAGLRIGVSLDGGLPGHNRERVDHAGRPAWKAASAGLRLLAAHAPEAYAGVLCVVDLRHDPVEVYDSLLAFDPPAVDLLLPHGNWSAPPPGLPAPAHDPAPYGRWLTTVFDRWWDAPERRTRIRLFEECVALLLGVPAAIERLGLQPFAAVVVETDGAIEQVDSLKSAYEGAAATGLDVFRNSFDDALAHPGIAARQAGLAALGATCRGCALVTVCGGGHYAHRYRAGAGFRNPSVYCADLAHLVRHTAHRLAQAAGTGFGRDTTRENIR</sequence>
<dbReference type="Pfam" id="PF04055">
    <property type="entry name" value="Radical_SAM"/>
    <property type="match status" value="1"/>
</dbReference>
<dbReference type="CDD" id="cd01335">
    <property type="entry name" value="Radical_SAM"/>
    <property type="match status" value="1"/>
</dbReference>
<feature type="domain" description="Radical SAM core" evidence="6">
    <location>
        <begin position="87"/>
        <end position="211"/>
    </location>
</feature>
<feature type="compositionally biased region" description="Low complexity" evidence="5">
    <location>
        <begin position="14"/>
        <end position="25"/>
    </location>
</feature>
<feature type="region of interest" description="Disordered" evidence="5">
    <location>
        <begin position="1"/>
        <end position="28"/>
    </location>
</feature>
<dbReference type="SFLD" id="SFLDG01067">
    <property type="entry name" value="SPASM/twitch_domain_containing"/>
    <property type="match status" value="1"/>
</dbReference>
<dbReference type="SFLD" id="SFLDG01386">
    <property type="entry name" value="main_SPASM_domain-containing"/>
    <property type="match status" value="1"/>
</dbReference>